<feature type="region of interest" description="Disordered" evidence="2">
    <location>
        <begin position="1091"/>
        <end position="1116"/>
    </location>
</feature>
<dbReference type="CDD" id="cd22249">
    <property type="entry name" value="UDM1_RNF168_RNF169-like"/>
    <property type="match status" value="1"/>
</dbReference>
<feature type="region of interest" description="Disordered" evidence="2">
    <location>
        <begin position="2382"/>
        <end position="2454"/>
    </location>
</feature>
<dbReference type="PANTHER" id="PTHR31780:SF10">
    <property type="entry name" value="LD36051P"/>
    <property type="match status" value="1"/>
</dbReference>
<organism evidence="3 4">
    <name type="scientific">Cephalotus follicularis</name>
    <name type="common">Albany pitcher plant</name>
    <dbReference type="NCBI Taxonomy" id="3775"/>
    <lineage>
        <taxon>Eukaryota</taxon>
        <taxon>Viridiplantae</taxon>
        <taxon>Streptophyta</taxon>
        <taxon>Embryophyta</taxon>
        <taxon>Tracheophyta</taxon>
        <taxon>Spermatophyta</taxon>
        <taxon>Magnoliopsida</taxon>
        <taxon>eudicotyledons</taxon>
        <taxon>Gunneridae</taxon>
        <taxon>Pentapetalae</taxon>
        <taxon>rosids</taxon>
        <taxon>fabids</taxon>
        <taxon>Oxalidales</taxon>
        <taxon>Cephalotaceae</taxon>
        <taxon>Cephalotus</taxon>
    </lineage>
</organism>
<feature type="compositionally biased region" description="Low complexity" evidence="2">
    <location>
        <begin position="1871"/>
        <end position="1882"/>
    </location>
</feature>
<feature type="coiled-coil region" evidence="1">
    <location>
        <begin position="578"/>
        <end position="695"/>
    </location>
</feature>
<feature type="region of interest" description="Disordered" evidence="2">
    <location>
        <begin position="20"/>
        <end position="125"/>
    </location>
</feature>
<feature type="compositionally biased region" description="Basic and acidic residues" evidence="2">
    <location>
        <begin position="1540"/>
        <end position="1554"/>
    </location>
</feature>
<dbReference type="OrthoDB" id="1931055at2759"/>
<sequence>MANPGVGTKFVSVNLNKSYGQTSHHNQAQQQQHHRNNHHQSNYGPNRAWAGGHGSGGGGGGGGMVVLSRPRSSQKAGPKLSVPPPLNLPSLRKEHERFDSLGSGGGAASGGGLGSGARPTSSGLGWTKPGMVALLEKEGLGFDRDHINDGGDQGMLHSIDGVSKGSIGVYMPPSARSGVAGPLVSAFPLVEKATVLRVEDFPSLQAALPAVTGPAQKQKDGGSQKQKQVVNEELSDEQRNASRLSPLFDKPPQSQSSRHSTGFWLNENGSENDGLAGSHASKHARRQEEYFPGPLPLVKLNTRSDWADDERDTGQGLKDRGRDDGFSKSEAYWDQDFDMPRPSVLPHKPVHFSFDRRGQHVNGTGKFFSSEVPKVDPYVRDVRASCREEREENSWRASSPLLKVVSAYGAVNDRNGIGARPPTLNTEKNNKYVMSSFRDKGPNDFGKCDMGYGQGGRQPWNNMIHSFNSQGTEKNTRERYGSEQYNRYRGDGFQNNLDSKSSFSLSGKGLPVNDPILNFGREKRPFSKTEKPYIEDQFMKDFGDTAFDEQDPFSGGLVGVVKKKKDVLKQTDFHDPARESFEAELERVQKMQEQERQRIIEEQERALELARREEMERLRFAREQEERQRRLEEEAKEAAWRAEQERVEAMRRAEEQRIAREEEKNRMLMEEERRKQAAKQKLLELEERIAKRQNEVATGGSNSLANVDERISGLPKERDVSKVVDVGDWEDSERMVERITTSASSDSSGLNRPYGMGSRTHFPRDGRDGSSALMDRGKPINSWRKDAVVNGNNSTFLAPDPEYGHHSLRRDASVGVRVFPRKDFYGGAGLVPFRSYYKGGMPEPHMDDFAHLKGQRWNISGDGDHYSRNMEIESEFRDNVAEKYGDIGWGEGRSRGNAYSPYPERQYQNSEADGLYSFGRSRYRQPRVLPPLSLTSMHKSSYRNENERPGSSTFLENEMQYNHVASNETTIHTGYDSGHQENLGQHAIFDVHQENTENVTQKLDRNATPGCDSQSSLSVSSPPDSPIHLSHDDLDESGDSAVLSAGGEGKDDVGRGNEPVVLPTEAGEENLMTTTGSVSTVDDEEWTIETNEQLQEQEEYDEDEDGYQEEDEVHEGDDENIDLTQEFEDMQLEEKSSPHMMDNLVLGFNEGVEVGMPNDEFERSSRNEEITYEIQHISVSTTEEHGSFDTRCNDGQNNQPVKGPSLSSIDSSSRIFEGTEKAYQDMVIQPNSAPQTSAATELMDHVDASSCSGMSTQHPVPSGGQTVMSNVPAAPSHSEVPVKLQFGLFSGPSLIPSPVPAIQIGSIQMPLHLHPQISPSLTHMHPSQPPLFQFGQLRYTSTISQGVMPLAPQCMSFVPPSVPANFSSNQNPGGPLPMQGQDTSVHHSKNGVLPISMNNQHGLIQRKLDLSSSNVSKELNSVPARKSAKNANTLCQAQVEFPRIIHNRSMSELSSPVEDHGHRIVKNFKPVAQFQTGAAVSRYFAKGKDISGPQGQGITSGGRGKKYMFTVKNSSSKSSILAPEFSRVDSSGIQRRPRRQRSEFRVREISDKRHSTGLVSSNNYFPNDMSNSNGKGAGIPTRNGSRKVVGWNRPSKQKLEPEYLGSGPVNSWELDSGSRTEMGAGSESLIKSKNISPSGQVSHKRNICSEEDVDASLQSGIVRVFEQPGIEAPSDEDDFIEVRSKRQMLNDRREQREKEIKAKSRVSKMPRKSRPSTRGTIVSVNSNKVFSPVDGEAANGIRSDYVTTEGRGLASIQVSAACNNTTVSQPLAPIGTPAVKTDAQADMRSQTIKSHQTSSLSVIPDGGKNLASALMFENNKKVLDNVQTSLGSWGSSRSNQQVMSFTQTQLDEAMKPAQFDSRASVGDHNTSISEPSMPSSSILTKNKSLSSAASPINSLLAGEKIQFGAVTSPTVLPPSSRAVSHGIGPPGSSRLDIPIPRNLSASENDCTLFFEKDKQSNESCAHLEEAEAEAEAAASAVAVAAISSDETVGNGLGTCPVSVSDPKSYGGADIDDVAGDQKSASQSRGGEESLSVALPADLSVETPPISLWPSLPSPQNSLCQMISHFPGGPPSHFPFYDINPLLGGPIFAFGPHDESASTQSQSQKSNTPSSGPLGTWQPCHSGVDSFYGPPAGFTGPFISPSGGIPGVQGPPHMVVYNHFAPVGQFGQVGLSFTGTTYIPSGKQPDWKHNPASSAMGVGEVDMNKLNMVPGQRNPTNMPAPIQHLAPGSPLLPMASPLAMFDATPFQSAPDMSVQARWSHVAAPPVQSVPLSMPLPQQAEASLPSQFNHGQLGSLPTHVADQPLTANRFPPDTRTSTPSDSSRNFPGTKDSTCTQLPNELGLVDPSSSTGVRASTESTLASSLSASKIADAGNTGVFQNGIGNHRSGQSISSSFKIQSSQQKNVAAPQYSNSSGYQRGVGVAQKNSSGGDWSHHRMGFQGRNQSLGADKGFPASKMKQIYVAKQPTSGTPSTS</sequence>
<feature type="region of interest" description="Disordered" evidence="2">
    <location>
        <begin position="212"/>
        <end position="325"/>
    </location>
</feature>
<comment type="caution">
    <text evidence="3">The sequence shown here is derived from an EMBL/GenBank/DDBJ whole genome shotgun (WGS) entry which is preliminary data.</text>
</comment>
<dbReference type="STRING" id="3775.A0A1Q3CQ93"/>
<feature type="compositionally biased region" description="Polar residues" evidence="2">
    <location>
        <begin position="2100"/>
        <end position="2116"/>
    </location>
</feature>
<dbReference type="EMBL" id="BDDD01002633">
    <property type="protein sequence ID" value="GAV82424.1"/>
    <property type="molecule type" value="Genomic_DNA"/>
</dbReference>
<feature type="compositionally biased region" description="Low complexity" evidence="2">
    <location>
        <begin position="1013"/>
        <end position="1022"/>
    </location>
</feature>
<dbReference type="InterPro" id="IPR051195">
    <property type="entry name" value="Fungal_stress_NST1"/>
</dbReference>
<feature type="compositionally biased region" description="Gly residues" evidence="2">
    <location>
        <begin position="102"/>
        <end position="115"/>
    </location>
</feature>
<feature type="compositionally biased region" description="Polar residues" evidence="2">
    <location>
        <begin position="739"/>
        <end position="750"/>
    </location>
</feature>
<dbReference type="PANTHER" id="PTHR31780">
    <property type="entry name" value="STRESS RESPONSE PROTEIN NST1-RELATED"/>
    <property type="match status" value="1"/>
</dbReference>
<feature type="region of interest" description="Disordered" evidence="2">
    <location>
        <begin position="1689"/>
        <end position="1719"/>
    </location>
</feature>
<evidence type="ECO:0000313" key="3">
    <source>
        <dbReference type="EMBL" id="GAV82424.1"/>
    </source>
</evidence>
<keyword evidence="1" id="KW-0175">Coiled coil</keyword>
<gene>
    <name evidence="3" type="ORF">CFOL_v3_25876</name>
</gene>
<feature type="compositionally biased region" description="Basic and acidic residues" evidence="2">
    <location>
        <begin position="1689"/>
        <end position="1702"/>
    </location>
</feature>
<dbReference type="Proteomes" id="UP000187406">
    <property type="component" value="Unassembled WGS sequence"/>
</dbReference>
<name>A0A1Q3CQ93_CEPFO</name>
<reference evidence="4" key="1">
    <citation type="submission" date="2016-04" db="EMBL/GenBank/DDBJ databases">
        <title>Cephalotus genome sequencing.</title>
        <authorList>
            <person name="Fukushima K."/>
            <person name="Hasebe M."/>
            <person name="Fang X."/>
        </authorList>
    </citation>
    <scope>NUCLEOTIDE SEQUENCE [LARGE SCALE GENOMIC DNA]</scope>
    <source>
        <strain evidence="4">cv. St1</strain>
    </source>
</reference>
<accession>A0A1Q3CQ93</accession>
<feature type="region of interest" description="Disordered" evidence="2">
    <location>
        <begin position="934"/>
        <end position="953"/>
    </location>
</feature>
<feature type="compositionally biased region" description="Basic residues" evidence="2">
    <location>
        <begin position="1703"/>
        <end position="1715"/>
    </location>
</feature>
<feature type="compositionally biased region" description="Low complexity" evidence="2">
    <location>
        <begin position="2313"/>
        <end position="2326"/>
    </location>
</feature>
<feature type="compositionally biased region" description="Gly residues" evidence="2">
    <location>
        <begin position="51"/>
        <end position="64"/>
    </location>
</feature>
<feature type="region of interest" description="Disordered" evidence="2">
    <location>
        <begin position="1920"/>
        <end position="1940"/>
    </location>
</feature>
<evidence type="ECO:0000256" key="1">
    <source>
        <dbReference type="SAM" id="Coils"/>
    </source>
</evidence>
<feature type="region of interest" description="Disordered" evidence="2">
    <location>
        <begin position="2289"/>
        <end position="2358"/>
    </location>
</feature>
<feature type="region of interest" description="Disordered" evidence="2">
    <location>
        <begin position="2093"/>
        <end position="2119"/>
    </location>
</feature>
<dbReference type="FunCoup" id="A0A1Q3CQ93">
    <property type="interactions" value="1540"/>
</dbReference>
<protein>
    <submittedName>
        <fullName evidence="3">Uncharacterized protein</fullName>
    </submittedName>
</protein>
<feature type="region of interest" description="Disordered" evidence="2">
    <location>
        <begin position="1529"/>
        <end position="1625"/>
    </location>
</feature>
<feature type="region of interest" description="Disordered" evidence="2">
    <location>
        <begin position="1997"/>
        <end position="2034"/>
    </location>
</feature>
<dbReference type="InParanoid" id="A0A1Q3CQ93"/>
<evidence type="ECO:0000313" key="4">
    <source>
        <dbReference type="Proteomes" id="UP000187406"/>
    </source>
</evidence>
<feature type="compositionally biased region" description="Acidic residues" evidence="2">
    <location>
        <begin position="1095"/>
        <end position="1116"/>
    </location>
</feature>
<feature type="region of interest" description="Disordered" evidence="2">
    <location>
        <begin position="1004"/>
        <end position="1079"/>
    </location>
</feature>
<feature type="region of interest" description="Disordered" evidence="2">
    <location>
        <begin position="1185"/>
        <end position="1211"/>
    </location>
</feature>
<feature type="compositionally biased region" description="Polar residues" evidence="2">
    <location>
        <begin position="1557"/>
        <end position="1574"/>
    </location>
</feature>
<feature type="region of interest" description="Disordered" evidence="2">
    <location>
        <begin position="1861"/>
        <end position="1883"/>
    </location>
</feature>
<evidence type="ECO:0000256" key="2">
    <source>
        <dbReference type="SAM" id="MobiDB-lite"/>
    </source>
</evidence>
<proteinExistence type="predicted"/>
<keyword evidence="4" id="KW-1185">Reference proteome</keyword>
<feature type="compositionally biased region" description="Low complexity" evidence="2">
    <location>
        <begin position="2389"/>
        <end position="2405"/>
    </location>
</feature>
<feature type="region of interest" description="Disordered" evidence="2">
    <location>
        <begin position="738"/>
        <end position="771"/>
    </location>
</feature>